<keyword evidence="3" id="KW-0732">Signal</keyword>
<dbReference type="SMART" id="SM00228">
    <property type="entry name" value="PDZ"/>
    <property type="match status" value="1"/>
</dbReference>
<dbReference type="Pfam" id="PF13365">
    <property type="entry name" value="Trypsin_2"/>
    <property type="match status" value="1"/>
</dbReference>
<dbReference type="InterPro" id="IPR001478">
    <property type="entry name" value="PDZ"/>
</dbReference>
<reference evidence="6" key="1">
    <citation type="journal article" date="2019" name="Int. J. Syst. Evol. Microbiol.">
        <title>The Global Catalogue of Microorganisms (GCM) 10K type strain sequencing project: providing services to taxonomists for standard genome sequencing and annotation.</title>
        <authorList>
            <consortium name="The Broad Institute Genomics Platform"/>
            <consortium name="The Broad Institute Genome Sequencing Center for Infectious Disease"/>
            <person name="Wu L."/>
            <person name="Ma J."/>
        </authorList>
    </citation>
    <scope>NUCLEOTIDE SEQUENCE [LARGE SCALE GENOMIC DNA]</scope>
    <source>
        <strain evidence="6">CGMCC 1.10992</strain>
    </source>
</reference>
<dbReference type="Gene3D" id="2.40.10.120">
    <property type="match status" value="1"/>
</dbReference>
<feature type="chain" id="PRO_5046322777" evidence="3">
    <location>
        <begin position="29"/>
        <end position="348"/>
    </location>
</feature>
<evidence type="ECO:0000313" key="6">
    <source>
        <dbReference type="Proteomes" id="UP001597380"/>
    </source>
</evidence>
<organism evidence="5 6">
    <name type="scientific">Corallincola platygyrae</name>
    <dbReference type="NCBI Taxonomy" id="1193278"/>
    <lineage>
        <taxon>Bacteria</taxon>
        <taxon>Pseudomonadati</taxon>
        <taxon>Pseudomonadota</taxon>
        <taxon>Gammaproteobacteria</taxon>
        <taxon>Alteromonadales</taxon>
        <taxon>Psychromonadaceae</taxon>
        <taxon>Corallincola</taxon>
    </lineage>
</organism>
<feature type="signal peptide" evidence="3">
    <location>
        <begin position="1"/>
        <end position="28"/>
    </location>
</feature>
<dbReference type="InterPro" id="IPR036034">
    <property type="entry name" value="PDZ_sf"/>
</dbReference>
<evidence type="ECO:0000259" key="4">
    <source>
        <dbReference type="SMART" id="SM00228"/>
    </source>
</evidence>
<dbReference type="EMBL" id="JBHUHT010000003">
    <property type="protein sequence ID" value="MFD2094465.1"/>
    <property type="molecule type" value="Genomic_DNA"/>
</dbReference>
<dbReference type="InterPro" id="IPR051201">
    <property type="entry name" value="Chloro_Bact_Ser_Proteases"/>
</dbReference>
<dbReference type="PANTHER" id="PTHR43343">
    <property type="entry name" value="PEPTIDASE S12"/>
    <property type="match status" value="1"/>
</dbReference>
<protein>
    <submittedName>
        <fullName evidence="5">S1C family serine protease</fullName>
        <ecNumber evidence="5">3.4.21.-</ecNumber>
    </submittedName>
</protein>
<dbReference type="EC" id="3.4.21.-" evidence="5"/>
<gene>
    <name evidence="5" type="ORF">ACFSJ3_00580</name>
</gene>
<dbReference type="PANTHER" id="PTHR43343:SF3">
    <property type="entry name" value="PROTEASE DO-LIKE 8, CHLOROPLASTIC"/>
    <property type="match status" value="1"/>
</dbReference>
<evidence type="ECO:0000313" key="5">
    <source>
        <dbReference type="EMBL" id="MFD2094465.1"/>
    </source>
</evidence>
<dbReference type="SUPFAM" id="SSF50156">
    <property type="entry name" value="PDZ domain-like"/>
    <property type="match status" value="1"/>
</dbReference>
<dbReference type="Proteomes" id="UP001597380">
    <property type="component" value="Unassembled WGS sequence"/>
</dbReference>
<dbReference type="RefSeq" id="WP_345337696.1">
    <property type="nucleotide sequence ID" value="NZ_BAABLI010000003.1"/>
</dbReference>
<proteinExistence type="predicted"/>
<dbReference type="InterPro" id="IPR009003">
    <property type="entry name" value="Peptidase_S1_PA"/>
</dbReference>
<name>A0ABW4XI61_9GAMM</name>
<keyword evidence="2 5" id="KW-0378">Hydrolase</keyword>
<dbReference type="GO" id="GO:0006508">
    <property type="term" value="P:proteolysis"/>
    <property type="evidence" value="ECO:0007669"/>
    <property type="project" value="UniProtKB-KW"/>
</dbReference>
<keyword evidence="1 5" id="KW-0645">Protease</keyword>
<dbReference type="Gene3D" id="2.30.42.10">
    <property type="match status" value="1"/>
</dbReference>
<dbReference type="Pfam" id="PF13180">
    <property type="entry name" value="PDZ_2"/>
    <property type="match status" value="1"/>
</dbReference>
<dbReference type="SUPFAM" id="SSF50494">
    <property type="entry name" value="Trypsin-like serine proteases"/>
    <property type="match status" value="1"/>
</dbReference>
<comment type="caution">
    <text evidence="5">The sequence shown here is derived from an EMBL/GenBank/DDBJ whole genome shotgun (WGS) entry which is preliminary data.</text>
</comment>
<evidence type="ECO:0000256" key="2">
    <source>
        <dbReference type="ARBA" id="ARBA00022801"/>
    </source>
</evidence>
<evidence type="ECO:0000256" key="1">
    <source>
        <dbReference type="ARBA" id="ARBA00022670"/>
    </source>
</evidence>
<evidence type="ECO:0000256" key="3">
    <source>
        <dbReference type="SAM" id="SignalP"/>
    </source>
</evidence>
<feature type="domain" description="PDZ" evidence="4">
    <location>
        <begin position="217"/>
        <end position="338"/>
    </location>
</feature>
<accession>A0ABW4XI61</accession>
<dbReference type="GO" id="GO:0008233">
    <property type="term" value="F:peptidase activity"/>
    <property type="evidence" value="ECO:0007669"/>
    <property type="project" value="UniProtKB-KW"/>
</dbReference>
<keyword evidence="6" id="KW-1185">Reference proteome</keyword>
<dbReference type="PROSITE" id="PS51257">
    <property type="entry name" value="PROKAR_LIPOPROTEIN"/>
    <property type="match status" value="1"/>
</dbReference>
<dbReference type="InterPro" id="IPR001940">
    <property type="entry name" value="Peptidase_S1C"/>
</dbReference>
<sequence>MDRMLASIKALPGTLLIALMLTACASNAGNSDVADVFARVNNSVVELHVKAIKTETTGNRTSSKGLGSGVLISESGKVLTAAHVVDTATEVKVLFQNGEISFAKILWMEHSADLAMLKLDKVPEGITPVKLGDSKALRTGERIMVIGAPYGVSHSLSVGYVSGRHSGPEKVSRDITPLFIQTDAAINKGNSGGPMFNMRGEVVGIVSRILSQSGGFEGLGFAVASQTVKEIIEEGTLPYAGLTALPLTPELAKVLNIPQGYGALVQQVVPFSPTDLIGLQPGRLPVKVLGRTILLGGDVILAINGIEIRNQEALFKVRENMLVMKEGDPLVINILRDGKVMTLMEEKK</sequence>
<dbReference type="PRINTS" id="PR00834">
    <property type="entry name" value="PROTEASES2C"/>
</dbReference>